<evidence type="ECO:0000256" key="1">
    <source>
        <dbReference type="SAM" id="MobiDB-lite"/>
    </source>
</evidence>
<evidence type="ECO:0000313" key="3">
    <source>
        <dbReference type="Proteomes" id="UP001305779"/>
    </source>
</evidence>
<feature type="compositionally biased region" description="Polar residues" evidence="1">
    <location>
        <begin position="42"/>
        <end position="56"/>
    </location>
</feature>
<evidence type="ECO:0000313" key="2">
    <source>
        <dbReference type="EMBL" id="KAK4499662.1"/>
    </source>
</evidence>
<accession>A0ABR0EDW6</accession>
<organism evidence="2 3">
    <name type="scientific">Zasmidium cellare</name>
    <name type="common">Wine cellar mold</name>
    <name type="synonym">Racodium cellare</name>
    <dbReference type="NCBI Taxonomy" id="395010"/>
    <lineage>
        <taxon>Eukaryota</taxon>
        <taxon>Fungi</taxon>
        <taxon>Dikarya</taxon>
        <taxon>Ascomycota</taxon>
        <taxon>Pezizomycotina</taxon>
        <taxon>Dothideomycetes</taxon>
        <taxon>Dothideomycetidae</taxon>
        <taxon>Mycosphaerellales</taxon>
        <taxon>Mycosphaerellaceae</taxon>
        <taxon>Zasmidium</taxon>
    </lineage>
</organism>
<keyword evidence="3" id="KW-1185">Reference proteome</keyword>
<comment type="caution">
    <text evidence="2">The sequence shown here is derived from an EMBL/GenBank/DDBJ whole genome shotgun (WGS) entry which is preliminary data.</text>
</comment>
<proteinExistence type="predicted"/>
<protein>
    <submittedName>
        <fullName evidence="2">Uncharacterized protein</fullName>
    </submittedName>
</protein>
<dbReference type="Proteomes" id="UP001305779">
    <property type="component" value="Unassembled WGS sequence"/>
</dbReference>
<feature type="region of interest" description="Disordered" evidence="1">
    <location>
        <begin position="35"/>
        <end position="56"/>
    </location>
</feature>
<dbReference type="EMBL" id="JAXOVC010000007">
    <property type="protein sequence ID" value="KAK4499662.1"/>
    <property type="molecule type" value="Genomic_DNA"/>
</dbReference>
<sequence length="585" mass="65819">MASVAVADMIDTRKMRYTGHAMSAMKSIGPYEVRQARDGPAQQESKAATSPYTDRQWSQHAITAKEPVTASSGRAIGQYPLTSPLAPWVETALAKYEPNANVREFVEPFTRQLHTLVEEERRTSTGLHDLDLVERTYQLTLEICAEILLAADATEEPVERQSEYHSSKAAKDQHFVPWGRLLMDLECDPPIIAMFPVYLMMCQSFTFTKNPLREDYVYSALTGVDWAQGKGNFSDRLEAFEKLARSSVKKLDDRTEGHDRCFWRISQGYVRAMNDCENSRPLKTPRKAAIKHNLDPDLIIAARGFDTLGSAYMANDGAAWLDEQGMDSLVGSGLPNDIMDLHTDIVTGETRNLLRCLYPEGLNMQQAMQTLATCLSGELCELFRGHHRARFGGREDGRLAASSPPYSFSRAQHRKIFEIMEAYMRKYPSFWEWTWEIFRMAKEQVTEQGLREPLVSALKRSMKRECLPPSEETRFFGHSGGKQMSAKSPLGVSIDVAQVTRDIHSLWHDKLLADDKAPGWGKAFDAESDRLFGEAGEILGRSEGRGTSDDLFKFAIAYGRLSMSLPYLAYHTVAVIILVDGIVDL</sequence>
<reference evidence="2 3" key="1">
    <citation type="journal article" date="2023" name="G3 (Bethesda)">
        <title>A chromosome-level genome assembly of Zasmidium syzygii isolated from banana leaves.</title>
        <authorList>
            <person name="van Westerhoven A.C."/>
            <person name="Mehrabi R."/>
            <person name="Talebi R."/>
            <person name="Steentjes M.B.F."/>
            <person name="Corcolon B."/>
            <person name="Chong P.A."/>
            <person name="Kema G.H.J."/>
            <person name="Seidl M.F."/>
        </authorList>
    </citation>
    <scope>NUCLEOTIDE SEQUENCE [LARGE SCALE GENOMIC DNA]</scope>
    <source>
        <strain evidence="2 3">P124</strain>
    </source>
</reference>
<gene>
    <name evidence="2" type="ORF">PRZ48_010180</name>
</gene>
<name>A0ABR0EDW6_ZASCE</name>